<evidence type="ECO:0000313" key="5">
    <source>
        <dbReference type="EMBL" id="GGA14528.1"/>
    </source>
</evidence>
<dbReference type="GO" id="GO:0042597">
    <property type="term" value="C:periplasmic space"/>
    <property type="evidence" value="ECO:0007669"/>
    <property type="project" value="UniProtKB-SubCell"/>
</dbReference>
<dbReference type="CDD" id="cd13590">
    <property type="entry name" value="PBP2_PotD_PotF_like"/>
    <property type="match status" value="1"/>
</dbReference>
<name>A0A8J2TY49_9MICO</name>
<reference evidence="5" key="1">
    <citation type="journal article" date="2014" name="Int. J. Syst. Evol. Microbiol.">
        <title>Complete genome sequence of Corynebacterium casei LMG S-19264T (=DSM 44701T), isolated from a smear-ripened cheese.</title>
        <authorList>
            <consortium name="US DOE Joint Genome Institute (JGI-PGF)"/>
            <person name="Walter F."/>
            <person name="Albersmeier A."/>
            <person name="Kalinowski J."/>
            <person name="Ruckert C."/>
        </authorList>
    </citation>
    <scope>NUCLEOTIDE SEQUENCE</scope>
    <source>
        <strain evidence="5">CGMCC 1.12785</strain>
    </source>
</reference>
<dbReference type="PANTHER" id="PTHR30222">
    <property type="entry name" value="SPERMIDINE/PUTRESCINE-BINDING PERIPLASMIC PROTEIN"/>
    <property type="match status" value="1"/>
</dbReference>
<dbReference type="AlphaFoldDB" id="A0A8J2TY49"/>
<evidence type="ECO:0000256" key="2">
    <source>
        <dbReference type="ARBA" id="ARBA00022448"/>
    </source>
</evidence>
<dbReference type="SUPFAM" id="SSF53850">
    <property type="entry name" value="Periplasmic binding protein-like II"/>
    <property type="match status" value="1"/>
</dbReference>
<proteinExistence type="predicted"/>
<comment type="subcellular location">
    <subcellularLocation>
        <location evidence="1">Periplasm</location>
    </subcellularLocation>
</comment>
<dbReference type="InterPro" id="IPR006311">
    <property type="entry name" value="TAT_signal"/>
</dbReference>
<keyword evidence="3" id="KW-0732">Signal</keyword>
<protein>
    <submittedName>
        <fullName evidence="5">ABC transporter substrate-binding protein</fullName>
    </submittedName>
</protein>
<keyword evidence="4" id="KW-0574">Periplasm</keyword>
<dbReference type="InterPro" id="IPR006059">
    <property type="entry name" value="SBP"/>
</dbReference>
<gene>
    <name evidence="5" type="ORF">GCM10011333_16820</name>
</gene>
<dbReference type="Proteomes" id="UP000616114">
    <property type="component" value="Unassembled WGS sequence"/>
</dbReference>
<dbReference type="InterPro" id="IPR001188">
    <property type="entry name" value="Sperm_putr-bd"/>
</dbReference>
<reference evidence="5" key="2">
    <citation type="submission" date="2020-09" db="EMBL/GenBank/DDBJ databases">
        <authorList>
            <person name="Sun Q."/>
            <person name="Zhou Y."/>
        </authorList>
    </citation>
    <scope>NUCLEOTIDE SEQUENCE</scope>
    <source>
        <strain evidence="5">CGMCC 1.12785</strain>
    </source>
</reference>
<accession>A0A8J2TY49</accession>
<sequence length="409" mass="45269">MSTRKPLPKDPLIRSLVAAQLASRRMSRRSLMTGIGAAGMLGALAACGTSGTGTSSEGLSPAEDLSEQEKQLFWANWTLYLDYDDSTRTYPSLERFQEQTGIEVTYAEDINGNETYYGTIQSQLNAGQDFGQDIVTFTDWMAARLISQGVVQELDHANIPNLQNLLPNLLDVEFDPGRQRSVTWQSGMAGIAWNKEELPDGLHSVSDLWNTPELRGRVTVLDEMRDTMGLLMLDEGVDITSFTAEDFENAIDVLAENITSGQIRQVRGNDYKEDLVSGDALAAICWSGDITQLNFEEGDRWEFVIPEAGGTLWSDNLLVPMGATHKTNAETLMNYYLDPEVAAEVAAYVNFVCPVVGAKEAMEQVDPELVDDPLIFPSDEDLQHVSVFRALEADEESEFIDLFQRTIGN</sequence>
<dbReference type="PROSITE" id="PS51318">
    <property type="entry name" value="TAT"/>
    <property type="match status" value="1"/>
</dbReference>
<evidence type="ECO:0000313" key="6">
    <source>
        <dbReference type="Proteomes" id="UP000616114"/>
    </source>
</evidence>
<keyword evidence="2" id="KW-0813">Transport</keyword>
<evidence type="ECO:0000256" key="4">
    <source>
        <dbReference type="ARBA" id="ARBA00022764"/>
    </source>
</evidence>
<dbReference type="GO" id="GO:0015846">
    <property type="term" value="P:polyamine transport"/>
    <property type="evidence" value="ECO:0007669"/>
    <property type="project" value="InterPro"/>
</dbReference>
<dbReference type="PANTHER" id="PTHR30222:SF17">
    <property type="entry name" value="SPERMIDINE_PUTRESCINE-BINDING PERIPLASMIC PROTEIN"/>
    <property type="match status" value="1"/>
</dbReference>
<dbReference type="Gene3D" id="3.40.190.10">
    <property type="entry name" value="Periplasmic binding protein-like II"/>
    <property type="match status" value="2"/>
</dbReference>
<evidence type="ECO:0000256" key="3">
    <source>
        <dbReference type="ARBA" id="ARBA00022729"/>
    </source>
</evidence>
<dbReference type="Pfam" id="PF13416">
    <property type="entry name" value="SBP_bac_8"/>
    <property type="match status" value="1"/>
</dbReference>
<dbReference type="PRINTS" id="PR00909">
    <property type="entry name" value="SPERMDNBNDNG"/>
</dbReference>
<dbReference type="GO" id="GO:0019808">
    <property type="term" value="F:polyamine binding"/>
    <property type="evidence" value="ECO:0007669"/>
    <property type="project" value="InterPro"/>
</dbReference>
<keyword evidence="6" id="KW-1185">Reference proteome</keyword>
<dbReference type="EMBL" id="BMFY01000006">
    <property type="protein sequence ID" value="GGA14528.1"/>
    <property type="molecule type" value="Genomic_DNA"/>
</dbReference>
<organism evidence="5 6">
    <name type="scientific">Sediminivirga luteola</name>
    <dbReference type="NCBI Taxonomy" id="1774748"/>
    <lineage>
        <taxon>Bacteria</taxon>
        <taxon>Bacillati</taxon>
        <taxon>Actinomycetota</taxon>
        <taxon>Actinomycetes</taxon>
        <taxon>Micrococcales</taxon>
        <taxon>Brevibacteriaceae</taxon>
        <taxon>Sediminivirga</taxon>
    </lineage>
</organism>
<evidence type="ECO:0000256" key="1">
    <source>
        <dbReference type="ARBA" id="ARBA00004418"/>
    </source>
</evidence>
<comment type="caution">
    <text evidence="5">The sequence shown here is derived from an EMBL/GenBank/DDBJ whole genome shotgun (WGS) entry which is preliminary data.</text>
</comment>